<dbReference type="InterPro" id="IPR000210">
    <property type="entry name" value="BTB/POZ_dom"/>
</dbReference>
<dbReference type="Pfam" id="PF00651">
    <property type="entry name" value="BTB"/>
    <property type="match status" value="1"/>
</dbReference>
<reference evidence="4" key="1">
    <citation type="submission" date="2020-05" db="UniProtKB">
        <authorList>
            <consortium name="EnsemblMetazoa"/>
        </authorList>
    </citation>
    <scope>IDENTIFICATION</scope>
    <source>
        <strain evidence="4">BB02</strain>
    </source>
</reference>
<dbReference type="SUPFAM" id="SSF54695">
    <property type="entry name" value="POZ domain"/>
    <property type="match status" value="1"/>
</dbReference>
<dbReference type="InterPro" id="IPR011705">
    <property type="entry name" value="BACK"/>
</dbReference>
<dbReference type="SUPFAM" id="SSF117281">
    <property type="entry name" value="Kelch motif"/>
    <property type="match status" value="1"/>
</dbReference>
<evidence type="ECO:0000313" key="5">
    <source>
        <dbReference type="Proteomes" id="UP000076420"/>
    </source>
</evidence>
<keyword evidence="1" id="KW-0880">Kelch repeat</keyword>
<dbReference type="Proteomes" id="UP000076420">
    <property type="component" value="Unassembled WGS sequence"/>
</dbReference>
<dbReference type="EnsemblMetazoa" id="BGLB038693-RD">
    <property type="protein sequence ID" value="BGLB038693-PD"/>
    <property type="gene ID" value="BGLB038693"/>
</dbReference>
<feature type="domain" description="BTB" evidence="3">
    <location>
        <begin position="25"/>
        <end position="92"/>
    </location>
</feature>
<dbReference type="Gene3D" id="1.25.40.420">
    <property type="match status" value="1"/>
</dbReference>
<dbReference type="CDD" id="cd18186">
    <property type="entry name" value="BTB_POZ_ZBTB_KLHL-like"/>
    <property type="match status" value="1"/>
</dbReference>
<accession>A0A2C9M592</accession>
<dbReference type="VEuPathDB" id="VectorBase:BGLB038693"/>
<proteinExistence type="predicted"/>
<dbReference type="STRING" id="6526.A0A2C9M592"/>
<dbReference type="PANTHER" id="PTHR45632">
    <property type="entry name" value="LD33804P"/>
    <property type="match status" value="1"/>
</dbReference>
<dbReference type="InterPro" id="IPR015915">
    <property type="entry name" value="Kelch-typ_b-propeller"/>
</dbReference>
<gene>
    <name evidence="4" type="primary">106060986</name>
</gene>
<keyword evidence="2" id="KW-0677">Repeat</keyword>
<dbReference type="OrthoDB" id="6094557at2759"/>
<dbReference type="EnsemblMetazoa" id="BGLB038693-RC">
    <property type="protein sequence ID" value="BGLB038693-PC"/>
    <property type="gene ID" value="BGLB038693"/>
</dbReference>
<organism evidence="4 5">
    <name type="scientific">Biomphalaria glabrata</name>
    <name type="common">Bloodfluke planorb</name>
    <name type="synonym">Freshwater snail</name>
    <dbReference type="NCBI Taxonomy" id="6526"/>
    <lineage>
        <taxon>Eukaryota</taxon>
        <taxon>Metazoa</taxon>
        <taxon>Spiralia</taxon>
        <taxon>Lophotrochozoa</taxon>
        <taxon>Mollusca</taxon>
        <taxon>Gastropoda</taxon>
        <taxon>Heterobranchia</taxon>
        <taxon>Euthyneura</taxon>
        <taxon>Panpulmonata</taxon>
        <taxon>Hygrophila</taxon>
        <taxon>Lymnaeoidea</taxon>
        <taxon>Planorbidae</taxon>
        <taxon>Biomphalaria</taxon>
    </lineage>
</organism>
<name>A0A2C9M592_BIOGL</name>
<dbReference type="Gene3D" id="3.30.710.10">
    <property type="entry name" value="Potassium Channel Kv1.1, Chain A"/>
    <property type="match status" value="1"/>
</dbReference>
<evidence type="ECO:0000256" key="1">
    <source>
        <dbReference type="ARBA" id="ARBA00022441"/>
    </source>
</evidence>
<dbReference type="PROSITE" id="PS50097">
    <property type="entry name" value="BTB"/>
    <property type="match status" value="1"/>
</dbReference>
<dbReference type="VEuPathDB" id="VectorBase:BGLAX_030940"/>
<dbReference type="KEGG" id="bgt:106060986"/>
<evidence type="ECO:0000313" key="4">
    <source>
        <dbReference type="EnsemblMetazoa" id="BGLB038693-PD"/>
    </source>
</evidence>
<dbReference type="Gene3D" id="2.120.10.80">
    <property type="entry name" value="Kelch-type beta propeller"/>
    <property type="match status" value="1"/>
</dbReference>
<dbReference type="AlphaFoldDB" id="A0A2C9M592"/>
<protein>
    <recommendedName>
        <fullName evidence="3">BTB domain-containing protein</fullName>
    </recommendedName>
</protein>
<sequence length="638" mass="73120">MVIKREVAYGIVQSLSDFWKCEELQDFTVTVGNTKFRCHRFLMAACSGFFRGLFRSGMKETESNCVTVEDISSETFELILETLYTGRGVLTNGNVNDIWRAAHQLQIIFLITECENFVIKSLSLESYIDYFQIGKVLNSETVTKTIFSFILNNASSFFKTHFFLELPFKDVLNLVKNQNLKVHSENDVNKAILKWTEYNSEKHIETNADYLCYKSFPLARSINDKSEANKNSLELSQGNLQVDTADGRKDGTSLITLNTRAQSDNILSKNHTQSFSESKETILAILLANARTCLSSHDCLEMLMSHPLVGKNKVAREVVTQALLYQLQIGKRNGQWPTAAIHRNNSVFANVALITKPTKKNTVKIQIFSFSGKKLLKSKIEHLPTGDLNEFCVIDHSLYYFSIENNRNIEALCSVSVKQLTDNSWSQINTSSSIQLKYSRFFLVSVNEFIFILQSNEKKMLRLEPTSKNVVRKTDLPNDHSIGHVTFYENLILLMVSDSVEGVDETQVHCYDTLQDSWSRLNNLEGPAKGMTSFKDDQSTYLLQSNGNVWKIVRPQSNILDFEFEHVVKLWSCDWPLHGAVTFMDKLYIYGVKSETRKDDLQLRTFLEGWFKKIIYMESESTNKSTFIPFILSRRYII</sequence>
<dbReference type="Pfam" id="PF07707">
    <property type="entry name" value="BACK"/>
    <property type="match status" value="1"/>
</dbReference>
<dbReference type="PANTHER" id="PTHR45632:SF17">
    <property type="entry name" value="KELCH-LIKE PROTEIN 31"/>
    <property type="match status" value="1"/>
</dbReference>
<evidence type="ECO:0000256" key="2">
    <source>
        <dbReference type="ARBA" id="ARBA00022737"/>
    </source>
</evidence>
<dbReference type="InterPro" id="IPR011333">
    <property type="entry name" value="SKP1/BTB/POZ_sf"/>
</dbReference>
<evidence type="ECO:0000259" key="3">
    <source>
        <dbReference type="PROSITE" id="PS50097"/>
    </source>
</evidence>
<dbReference type="SMART" id="SM00225">
    <property type="entry name" value="BTB"/>
    <property type="match status" value="1"/>
</dbReference>